<gene>
    <name evidence="1" type="ORF">NDU88_003932</name>
</gene>
<protein>
    <submittedName>
        <fullName evidence="1">Uncharacterized protein</fullName>
    </submittedName>
</protein>
<evidence type="ECO:0000313" key="1">
    <source>
        <dbReference type="EMBL" id="KAJ1098825.1"/>
    </source>
</evidence>
<dbReference type="EMBL" id="JANPWB010000014">
    <property type="protein sequence ID" value="KAJ1098825.1"/>
    <property type="molecule type" value="Genomic_DNA"/>
</dbReference>
<keyword evidence="2" id="KW-1185">Reference proteome</keyword>
<sequence>MRDAAIANTQRRSRQQALVDCIVHCTRKYTATPSLPTRCRLEKAKMELNALLTSQAEHALQQMKGRHYEHGEKAGRLLAAQLRQREAALAIPAL</sequence>
<proteinExistence type="predicted"/>
<evidence type="ECO:0000313" key="2">
    <source>
        <dbReference type="Proteomes" id="UP001066276"/>
    </source>
</evidence>
<dbReference type="Proteomes" id="UP001066276">
    <property type="component" value="Chromosome 10"/>
</dbReference>
<dbReference type="AlphaFoldDB" id="A0AAV7MF62"/>
<name>A0AAV7MF62_PLEWA</name>
<comment type="caution">
    <text evidence="1">The sequence shown here is derived from an EMBL/GenBank/DDBJ whole genome shotgun (WGS) entry which is preliminary data.</text>
</comment>
<accession>A0AAV7MF62</accession>
<reference evidence="1" key="1">
    <citation type="journal article" date="2022" name="bioRxiv">
        <title>Sequencing and chromosome-scale assembly of the giantPleurodeles waltlgenome.</title>
        <authorList>
            <person name="Brown T."/>
            <person name="Elewa A."/>
            <person name="Iarovenko S."/>
            <person name="Subramanian E."/>
            <person name="Araus A.J."/>
            <person name="Petzold A."/>
            <person name="Susuki M."/>
            <person name="Suzuki K.-i.T."/>
            <person name="Hayashi T."/>
            <person name="Toyoda A."/>
            <person name="Oliveira C."/>
            <person name="Osipova E."/>
            <person name="Leigh N.D."/>
            <person name="Simon A."/>
            <person name="Yun M.H."/>
        </authorList>
    </citation>
    <scope>NUCLEOTIDE SEQUENCE</scope>
    <source>
        <strain evidence="1">20211129_DDA</strain>
        <tissue evidence="1">Liver</tissue>
    </source>
</reference>
<organism evidence="1 2">
    <name type="scientific">Pleurodeles waltl</name>
    <name type="common">Iberian ribbed newt</name>
    <dbReference type="NCBI Taxonomy" id="8319"/>
    <lineage>
        <taxon>Eukaryota</taxon>
        <taxon>Metazoa</taxon>
        <taxon>Chordata</taxon>
        <taxon>Craniata</taxon>
        <taxon>Vertebrata</taxon>
        <taxon>Euteleostomi</taxon>
        <taxon>Amphibia</taxon>
        <taxon>Batrachia</taxon>
        <taxon>Caudata</taxon>
        <taxon>Salamandroidea</taxon>
        <taxon>Salamandridae</taxon>
        <taxon>Pleurodelinae</taxon>
        <taxon>Pleurodeles</taxon>
    </lineage>
</organism>